<accession>A0ACA9STE0</accession>
<organism evidence="1 2">
    <name type="scientific">Racocetra persica</name>
    <dbReference type="NCBI Taxonomy" id="160502"/>
    <lineage>
        <taxon>Eukaryota</taxon>
        <taxon>Fungi</taxon>
        <taxon>Fungi incertae sedis</taxon>
        <taxon>Mucoromycota</taxon>
        <taxon>Glomeromycotina</taxon>
        <taxon>Glomeromycetes</taxon>
        <taxon>Diversisporales</taxon>
        <taxon>Gigasporaceae</taxon>
        <taxon>Racocetra</taxon>
    </lineage>
</organism>
<reference evidence="1" key="1">
    <citation type="submission" date="2021-06" db="EMBL/GenBank/DDBJ databases">
        <authorList>
            <person name="Kallberg Y."/>
            <person name="Tangrot J."/>
            <person name="Rosling A."/>
        </authorList>
    </citation>
    <scope>NUCLEOTIDE SEQUENCE</scope>
    <source>
        <strain evidence="1">MA461A</strain>
    </source>
</reference>
<protein>
    <submittedName>
        <fullName evidence="1">16815_t:CDS:1</fullName>
    </submittedName>
</protein>
<evidence type="ECO:0000313" key="2">
    <source>
        <dbReference type="Proteomes" id="UP000789920"/>
    </source>
</evidence>
<feature type="non-terminal residue" evidence="1">
    <location>
        <position position="1"/>
    </location>
</feature>
<feature type="non-terminal residue" evidence="1">
    <location>
        <position position="82"/>
    </location>
</feature>
<evidence type="ECO:0000313" key="1">
    <source>
        <dbReference type="EMBL" id="CAG8848517.1"/>
    </source>
</evidence>
<gene>
    <name evidence="1" type="ORF">RPERSI_LOCUS35166</name>
</gene>
<dbReference type="Proteomes" id="UP000789920">
    <property type="component" value="Unassembled WGS sequence"/>
</dbReference>
<name>A0ACA9STE0_9GLOM</name>
<comment type="caution">
    <text evidence="1">The sequence shown here is derived from an EMBL/GenBank/DDBJ whole genome shotgun (WGS) entry which is preliminary data.</text>
</comment>
<proteinExistence type="predicted"/>
<sequence length="82" mass="9750">KEIKDYCEELAGKLKQSGLRVKIFTKKKLKDRIRQMYQKKIPYYLVIGQEEVEAKKNPNQETKMKLMHTYEGGKAEELTEKE</sequence>
<dbReference type="EMBL" id="CAJVQC010161121">
    <property type="protein sequence ID" value="CAG8848517.1"/>
    <property type="molecule type" value="Genomic_DNA"/>
</dbReference>
<keyword evidence="2" id="KW-1185">Reference proteome</keyword>